<gene>
    <name evidence="1" type="ORF">GCM10008090_29130</name>
</gene>
<protein>
    <submittedName>
        <fullName evidence="1">Uncharacterized protein</fullName>
    </submittedName>
</protein>
<accession>A0A918S038</accession>
<dbReference type="InterPro" id="IPR046149">
    <property type="entry name" value="DUF6151"/>
</dbReference>
<sequence>MANTLGPQKVPFIGVIGDRLQLSDPEKLETLGPVALKAFGKNAIDNKPVDAHDKFPPAAMLKNP</sequence>
<evidence type="ECO:0000313" key="1">
    <source>
        <dbReference type="EMBL" id="GHA17595.1"/>
    </source>
</evidence>
<dbReference type="EMBL" id="BMXA01000006">
    <property type="protein sequence ID" value="GHA17595.1"/>
    <property type="molecule type" value="Genomic_DNA"/>
</dbReference>
<proteinExistence type="predicted"/>
<keyword evidence="2" id="KW-1185">Reference proteome</keyword>
<dbReference type="RefSeq" id="WP_189402438.1">
    <property type="nucleotide sequence ID" value="NZ_BMXA01000006.1"/>
</dbReference>
<reference evidence="1" key="2">
    <citation type="submission" date="2020-09" db="EMBL/GenBank/DDBJ databases">
        <authorList>
            <person name="Sun Q."/>
            <person name="Kim S."/>
        </authorList>
    </citation>
    <scope>NUCLEOTIDE SEQUENCE</scope>
    <source>
        <strain evidence="1">KCTC 12711</strain>
    </source>
</reference>
<dbReference type="Pfam" id="PF19648">
    <property type="entry name" value="DUF6151"/>
    <property type="match status" value="1"/>
</dbReference>
<dbReference type="Proteomes" id="UP000614811">
    <property type="component" value="Unassembled WGS sequence"/>
</dbReference>
<evidence type="ECO:0000313" key="2">
    <source>
        <dbReference type="Proteomes" id="UP000614811"/>
    </source>
</evidence>
<organism evidence="1 2">
    <name type="scientific">Arenicella chitinivorans</name>
    <dbReference type="NCBI Taxonomy" id="1329800"/>
    <lineage>
        <taxon>Bacteria</taxon>
        <taxon>Pseudomonadati</taxon>
        <taxon>Pseudomonadota</taxon>
        <taxon>Gammaproteobacteria</taxon>
        <taxon>Arenicellales</taxon>
        <taxon>Arenicellaceae</taxon>
        <taxon>Arenicella</taxon>
    </lineage>
</organism>
<dbReference type="AlphaFoldDB" id="A0A918S038"/>
<comment type="caution">
    <text evidence="1">The sequence shown here is derived from an EMBL/GenBank/DDBJ whole genome shotgun (WGS) entry which is preliminary data.</text>
</comment>
<name>A0A918S038_9GAMM</name>
<reference evidence="1" key="1">
    <citation type="journal article" date="2014" name="Int. J. Syst. Evol. Microbiol.">
        <title>Complete genome sequence of Corynebacterium casei LMG S-19264T (=DSM 44701T), isolated from a smear-ripened cheese.</title>
        <authorList>
            <consortium name="US DOE Joint Genome Institute (JGI-PGF)"/>
            <person name="Walter F."/>
            <person name="Albersmeier A."/>
            <person name="Kalinowski J."/>
            <person name="Ruckert C."/>
        </authorList>
    </citation>
    <scope>NUCLEOTIDE SEQUENCE</scope>
    <source>
        <strain evidence="1">KCTC 12711</strain>
    </source>
</reference>